<keyword evidence="3" id="KW-1185">Reference proteome</keyword>
<organism evidence="2 3">
    <name type="scientific">Fusarium oxysporum f. sp. cubense (strain race 4)</name>
    <name type="common">Panama disease fungus</name>
    <dbReference type="NCBI Taxonomy" id="2502994"/>
    <lineage>
        <taxon>Eukaryota</taxon>
        <taxon>Fungi</taxon>
        <taxon>Dikarya</taxon>
        <taxon>Ascomycota</taxon>
        <taxon>Pezizomycotina</taxon>
        <taxon>Sordariomycetes</taxon>
        <taxon>Hypocreomycetidae</taxon>
        <taxon>Hypocreales</taxon>
        <taxon>Nectriaceae</taxon>
        <taxon>Fusarium</taxon>
        <taxon>Fusarium oxysporum species complex</taxon>
    </lineage>
</organism>
<gene>
    <name evidence="2" type="ORF">FOC4_g10000190</name>
</gene>
<accession>N1S5R8</accession>
<dbReference type="Proteomes" id="UP000016929">
    <property type="component" value="Unassembled WGS sequence"/>
</dbReference>
<feature type="region of interest" description="Disordered" evidence="1">
    <location>
        <begin position="212"/>
        <end position="255"/>
    </location>
</feature>
<evidence type="ECO:0000313" key="2">
    <source>
        <dbReference type="EMBL" id="EMT73454.1"/>
    </source>
</evidence>
<proteinExistence type="predicted"/>
<dbReference type="AlphaFoldDB" id="N1S5R8"/>
<protein>
    <submittedName>
        <fullName evidence="2">Uncharacterized protein</fullName>
    </submittedName>
</protein>
<reference evidence="3" key="2">
    <citation type="journal article" date="2014" name="PLoS ONE">
        <title>Genome and Transcriptome Analysis of the Fungal Pathogen Fusarium oxysporum f. sp. cubense Causing Banana Vascular Wilt Disease.</title>
        <authorList>
            <person name="Guo L."/>
            <person name="Han L."/>
            <person name="Yang L."/>
            <person name="Zeng H."/>
            <person name="Fan D."/>
            <person name="Zhu Y."/>
            <person name="Feng Y."/>
            <person name="Wang G."/>
            <person name="Peng C."/>
            <person name="Jiang X."/>
            <person name="Zhou D."/>
            <person name="Ni P."/>
            <person name="Liang C."/>
            <person name="Liu L."/>
            <person name="Wang J."/>
            <person name="Mao C."/>
            <person name="Fang X."/>
            <person name="Peng M."/>
            <person name="Huang J."/>
        </authorList>
    </citation>
    <scope>NUCLEOTIDE SEQUENCE [LARGE SCALE GENOMIC DNA]</scope>
    <source>
        <strain evidence="3">race 4</strain>
    </source>
</reference>
<sequence length="255" mass="28482">MSSLIENTGGYGGFYASLSSMERLLYPTSTVSSFLEESSRMPPALFILHKIYKCRKTLGMPHQHLEDDVEILRQSAIWSESEDTLPAILANLVDTSSDLGPIDFWKVTTIQYESILGFLVGGNRWFIPPSMAHTVRQKLQLGTGYVRERYQPNTSAQPELWLTPGPGLVKPQALPMRPLSTRLPGQVNLVQNTQASPMQSQPQQLLKPNIQAPPMQRQSYAGVSDWMKNNSPNQSPDRQFSPEMIYPPTSSSSDS</sequence>
<feature type="compositionally biased region" description="Polar residues" evidence="1">
    <location>
        <begin position="216"/>
        <end position="238"/>
    </location>
</feature>
<evidence type="ECO:0000256" key="1">
    <source>
        <dbReference type="SAM" id="MobiDB-lite"/>
    </source>
</evidence>
<evidence type="ECO:0000313" key="3">
    <source>
        <dbReference type="Proteomes" id="UP000016929"/>
    </source>
</evidence>
<dbReference type="EMBL" id="KB726233">
    <property type="protein sequence ID" value="EMT73454.1"/>
    <property type="molecule type" value="Genomic_DNA"/>
</dbReference>
<dbReference type="HOGENOM" id="CLU_1090037_0_0_1"/>
<name>N1S5R8_FUSC4</name>
<reference evidence="3" key="1">
    <citation type="submission" date="2012-09" db="EMBL/GenBank/DDBJ databases">
        <title>Genome sequencing and comparative transcriptomics of race 1 and race 4 of banana pathogen: Fusarium oxysporum f. sp. cubense.</title>
        <authorList>
            <person name="Fang X."/>
            <person name="Huang J."/>
        </authorList>
    </citation>
    <scope>NUCLEOTIDE SEQUENCE [LARGE SCALE GENOMIC DNA]</scope>
    <source>
        <strain evidence="3">race 4</strain>
    </source>
</reference>